<gene>
    <name evidence="1" type="ORF">BGZ70_005798</name>
</gene>
<dbReference type="Proteomes" id="UP000738359">
    <property type="component" value="Unassembled WGS sequence"/>
</dbReference>
<organism evidence="1 2">
    <name type="scientific">Mortierella alpina</name>
    <name type="common">Oleaginous fungus</name>
    <name type="synonym">Mortierella renispora</name>
    <dbReference type="NCBI Taxonomy" id="64518"/>
    <lineage>
        <taxon>Eukaryota</taxon>
        <taxon>Fungi</taxon>
        <taxon>Fungi incertae sedis</taxon>
        <taxon>Mucoromycota</taxon>
        <taxon>Mortierellomycotina</taxon>
        <taxon>Mortierellomycetes</taxon>
        <taxon>Mortierellales</taxon>
        <taxon>Mortierellaceae</taxon>
        <taxon>Mortierella</taxon>
    </lineage>
</organism>
<feature type="non-terminal residue" evidence="1">
    <location>
        <position position="1"/>
    </location>
</feature>
<sequence>PRFMGLPLILENAPNKISLPRLMILVLDGVSIESENSANNLKELIQSCRPLVVTHENRTGGHLTRIIDECAQAKDLKFLKMLDISNNHLN</sequence>
<dbReference type="AlphaFoldDB" id="A0A9P6IPT5"/>
<evidence type="ECO:0000313" key="2">
    <source>
        <dbReference type="Proteomes" id="UP000738359"/>
    </source>
</evidence>
<accession>A0A9P6IPT5</accession>
<dbReference type="OrthoDB" id="2422474at2759"/>
<feature type="non-terminal residue" evidence="1">
    <location>
        <position position="90"/>
    </location>
</feature>
<name>A0A9P6IPT5_MORAP</name>
<evidence type="ECO:0000313" key="1">
    <source>
        <dbReference type="EMBL" id="KAF9943552.1"/>
    </source>
</evidence>
<dbReference type="EMBL" id="JAAAHY010003121">
    <property type="protein sequence ID" value="KAF9943552.1"/>
    <property type="molecule type" value="Genomic_DNA"/>
</dbReference>
<keyword evidence="2" id="KW-1185">Reference proteome</keyword>
<comment type="caution">
    <text evidence="1">The sequence shown here is derived from an EMBL/GenBank/DDBJ whole genome shotgun (WGS) entry which is preliminary data.</text>
</comment>
<protein>
    <submittedName>
        <fullName evidence="1">Uncharacterized protein</fullName>
    </submittedName>
</protein>
<reference evidence="1" key="1">
    <citation type="journal article" date="2020" name="Fungal Divers.">
        <title>Resolving the Mortierellaceae phylogeny through synthesis of multi-gene phylogenetics and phylogenomics.</title>
        <authorList>
            <person name="Vandepol N."/>
            <person name="Liber J."/>
            <person name="Desiro A."/>
            <person name="Na H."/>
            <person name="Kennedy M."/>
            <person name="Barry K."/>
            <person name="Grigoriev I.V."/>
            <person name="Miller A.N."/>
            <person name="O'Donnell K."/>
            <person name="Stajich J.E."/>
            <person name="Bonito G."/>
        </authorList>
    </citation>
    <scope>NUCLEOTIDE SEQUENCE</scope>
    <source>
        <strain evidence="1">CK1249</strain>
    </source>
</reference>
<proteinExistence type="predicted"/>